<dbReference type="InterPro" id="IPR052340">
    <property type="entry name" value="RNase_Y/CdgJ"/>
</dbReference>
<dbReference type="SMART" id="SM00052">
    <property type="entry name" value="EAL"/>
    <property type="match status" value="1"/>
</dbReference>
<protein>
    <submittedName>
        <fullName evidence="2">HDOD domain-containing protein</fullName>
    </submittedName>
</protein>
<dbReference type="SUPFAM" id="SSF109604">
    <property type="entry name" value="HD-domain/PDEase-like"/>
    <property type="match status" value="1"/>
</dbReference>
<dbReference type="Proteomes" id="UP000483379">
    <property type="component" value="Unassembled WGS sequence"/>
</dbReference>
<evidence type="ECO:0000313" key="3">
    <source>
        <dbReference type="Proteomes" id="UP000483379"/>
    </source>
</evidence>
<dbReference type="PANTHER" id="PTHR33525">
    <property type="match status" value="1"/>
</dbReference>
<evidence type="ECO:0000259" key="1">
    <source>
        <dbReference type="PROSITE" id="PS51833"/>
    </source>
</evidence>
<comment type="caution">
    <text evidence="2">The sequence shown here is derived from an EMBL/GenBank/DDBJ whole genome shotgun (WGS) entry which is preliminary data.</text>
</comment>
<dbReference type="PROSITE" id="PS51833">
    <property type="entry name" value="HDOD"/>
    <property type="match status" value="1"/>
</dbReference>
<dbReference type="RefSeq" id="WP_164456419.1">
    <property type="nucleotide sequence ID" value="NZ_JAAIJQ010000147.1"/>
</dbReference>
<dbReference type="Gene3D" id="3.20.20.450">
    <property type="entry name" value="EAL domain"/>
    <property type="match status" value="1"/>
</dbReference>
<feature type="domain" description="HDOD" evidence="1">
    <location>
        <begin position="208"/>
        <end position="394"/>
    </location>
</feature>
<accession>A0A6M0K5T6</accession>
<gene>
    <name evidence="2" type="ORF">G3446_25110</name>
</gene>
<proteinExistence type="predicted"/>
<dbReference type="PANTHER" id="PTHR33525:SF4">
    <property type="entry name" value="CYCLIC DI-GMP PHOSPHODIESTERASE CDGJ"/>
    <property type="match status" value="1"/>
</dbReference>
<dbReference type="PIRSF" id="PIRSF003180">
    <property type="entry name" value="DiGMPpdiest_YuxH"/>
    <property type="match status" value="1"/>
</dbReference>
<reference evidence="2 3" key="1">
    <citation type="submission" date="2020-02" db="EMBL/GenBank/DDBJ databases">
        <title>Genome sequences of Thiorhodococcus mannitoliphagus and Thiorhodococcus minor, purple sulfur photosynthetic bacteria in the gammaproteobacterial family, Chromatiaceae.</title>
        <authorList>
            <person name="Aviles F.A."/>
            <person name="Meyer T.E."/>
            <person name="Kyndt J.A."/>
        </authorList>
    </citation>
    <scope>NUCLEOTIDE SEQUENCE [LARGE SCALE GENOMIC DNA]</scope>
    <source>
        <strain evidence="2 3">DSM 11518</strain>
    </source>
</reference>
<dbReference type="Pfam" id="PF00563">
    <property type="entry name" value="EAL"/>
    <property type="match status" value="1"/>
</dbReference>
<sequence length="413" mass="46642">MTPSPDRSDHQEIFVARQPIYDREMGLVGYELLYRHANVDYAHIEDAELASSAVISGSFLQIGIDTLVGSALAFVNVPRRFIVDPSLAPFFEGQVVVEILEDVEPDAEVIAGLKRLKALGHKISLDDFEYRPGCEPLLQLADYIKLDVLRHSPDQLREQLDWLRDYDAALVAEKVETQGLHALCMDMGFDYFQGFFYCRPKTVCHRAIGANQAVVLRLLQQLQDPEVDLREVERVLAQDVGLAYRLLRYVNSAAFARRREIESLREALVLVGLDRVRDWVSLILMGRMATGKPTELMLAGMVRAYMCEWLAKRYWPDIQGQMFVVGLFSIIDALLDGDMMTLLDDLCLSIPIKLALLDGEGPQGELLGQVIAYQQGDWDRIGECAIPGEAYVEAYVEALKWTDDAMQLLERRG</sequence>
<keyword evidence="3" id="KW-1185">Reference proteome</keyword>
<dbReference type="InterPro" id="IPR014408">
    <property type="entry name" value="dGMP_Pdiesterase_EAL/HD-GYP"/>
</dbReference>
<dbReference type="EMBL" id="JAAIJQ010000147">
    <property type="protein sequence ID" value="NEV65090.1"/>
    <property type="molecule type" value="Genomic_DNA"/>
</dbReference>
<dbReference type="InterPro" id="IPR001633">
    <property type="entry name" value="EAL_dom"/>
</dbReference>
<organism evidence="2 3">
    <name type="scientific">Thiorhodococcus minor</name>
    <dbReference type="NCBI Taxonomy" id="57489"/>
    <lineage>
        <taxon>Bacteria</taxon>
        <taxon>Pseudomonadati</taxon>
        <taxon>Pseudomonadota</taxon>
        <taxon>Gammaproteobacteria</taxon>
        <taxon>Chromatiales</taxon>
        <taxon>Chromatiaceae</taxon>
        <taxon>Thiorhodococcus</taxon>
    </lineage>
</organism>
<dbReference type="Gene3D" id="1.10.3210.10">
    <property type="entry name" value="Hypothetical protein af1432"/>
    <property type="match status" value="1"/>
</dbReference>
<dbReference type="InterPro" id="IPR013976">
    <property type="entry name" value="HDOD"/>
</dbReference>
<name>A0A6M0K5T6_9GAMM</name>
<dbReference type="AlphaFoldDB" id="A0A6M0K5T6"/>
<dbReference type="SUPFAM" id="SSF141868">
    <property type="entry name" value="EAL domain-like"/>
    <property type="match status" value="1"/>
</dbReference>
<evidence type="ECO:0000313" key="2">
    <source>
        <dbReference type="EMBL" id="NEV65090.1"/>
    </source>
</evidence>
<dbReference type="Pfam" id="PF08668">
    <property type="entry name" value="HDOD"/>
    <property type="match status" value="1"/>
</dbReference>
<dbReference type="InterPro" id="IPR035919">
    <property type="entry name" value="EAL_sf"/>
</dbReference>